<protein>
    <submittedName>
        <fullName evidence="2">Uncharacterized protein</fullName>
    </submittedName>
</protein>
<evidence type="ECO:0000313" key="3">
    <source>
        <dbReference type="Proteomes" id="UP000266239"/>
    </source>
</evidence>
<name>A0A397BVF4_APHAT</name>
<sequence length="255" mass="27301">MDEIKHSSLYALIDTPSKRRAVLATLQRRWQQPHAAAFDSTDAPTLQQCIRACVYASNSIFSAPPPLPTTPPLPADPPVDVTEDGGADIITTHNEHHNVDESKADHYNVMEQENESGYLQEPSMDVQTVPMIQTTPSSTEVVDGEVQPKQEVVAMIDVVVTPPSNAPNDNITPTLSDADYSEEDAPPSVVASTIGPAAPPSSPLHSTNVPHSSIFDGGADEAAVTDTPAASSSPGPTSRRRRDRKASHRRKNSDA</sequence>
<evidence type="ECO:0000256" key="1">
    <source>
        <dbReference type="SAM" id="MobiDB-lite"/>
    </source>
</evidence>
<evidence type="ECO:0000313" key="2">
    <source>
        <dbReference type="EMBL" id="RHY22786.1"/>
    </source>
</evidence>
<accession>A0A397BVF4</accession>
<dbReference type="Proteomes" id="UP000266239">
    <property type="component" value="Unassembled WGS sequence"/>
</dbReference>
<gene>
    <name evidence="2" type="ORF">DYB25_011789</name>
</gene>
<comment type="caution">
    <text evidence="2">The sequence shown here is derived from an EMBL/GenBank/DDBJ whole genome shotgun (WGS) entry which is preliminary data.</text>
</comment>
<dbReference type="AlphaFoldDB" id="A0A397BVF4"/>
<feature type="compositionally biased region" description="Low complexity" evidence="1">
    <location>
        <begin position="225"/>
        <end position="237"/>
    </location>
</feature>
<organism evidence="2 3">
    <name type="scientific">Aphanomyces astaci</name>
    <name type="common">Crayfish plague agent</name>
    <dbReference type="NCBI Taxonomy" id="112090"/>
    <lineage>
        <taxon>Eukaryota</taxon>
        <taxon>Sar</taxon>
        <taxon>Stramenopiles</taxon>
        <taxon>Oomycota</taxon>
        <taxon>Saprolegniomycetes</taxon>
        <taxon>Saprolegniales</taxon>
        <taxon>Verrucalvaceae</taxon>
        <taxon>Aphanomyces</taxon>
    </lineage>
</organism>
<dbReference type="VEuPathDB" id="FungiDB:H257_01730"/>
<feature type="region of interest" description="Disordered" evidence="1">
    <location>
        <begin position="160"/>
        <end position="255"/>
    </location>
</feature>
<reference evidence="2 3" key="1">
    <citation type="submission" date="2018-08" db="EMBL/GenBank/DDBJ databases">
        <title>Aphanomyces genome sequencing and annotation.</title>
        <authorList>
            <person name="Minardi D."/>
            <person name="Oidtmann B."/>
            <person name="Van Der Giezen M."/>
            <person name="Studholme D.J."/>
        </authorList>
    </citation>
    <scope>NUCLEOTIDE SEQUENCE [LARGE SCALE GENOMIC DNA]</scope>
    <source>
        <strain evidence="2 3">Yx</strain>
    </source>
</reference>
<feature type="compositionally biased region" description="Basic residues" evidence="1">
    <location>
        <begin position="238"/>
        <end position="255"/>
    </location>
</feature>
<dbReference type="EMBL" id="QUTA01003636">
    <property type="protein sequence ID" value="RHY22786.1"/>
    <property type="molecule type" value="Genomic_DNA"/>
</dbReference>
<feature type="compositionally biased region" description="Polar residues" evidence="1">
    <location>
        <begin position="162"/>
        <end position="175"/>
    </location>
</feature>
<proteinExistence type="predicted"/>